<proteinExistence type="predicted"/>
<dbReference type="AlphaFoldDB" id="X0TXH5"/>
<feature type="non-terminal residue" evidence="2">
    <location>
        <position position="1"/>
    </location>
</feature>
<evidence type="ECO:0000313" key="2">
    <source>
        <dbReference type="EMBL" id="GAF91871.1"/>
    </source>
</evidence>
<name>X0TXH5_9ZZZZ</name>
<reference evidence="2" key="1">
    <citation type="journal article" date="2014" name="Front. Microbiol.">
        <title>High frequency of phylogenetically diverse reductive dehalogenase-homologous genes in deep subseafloor sedimentary metagenomes.</title>
        <authorList>
            <person name="Kawai M."/>
            <person name="Futagami T."/>
            <person name="Toyoda A."/>
            <person name="Takaki Y."/>
            <person name="Nishi S."/>
            <person name="Hori S."/>
            <person name="Arai W."/>
            <person name="Tsubouchi T."/>
            <person name="Morono Y."/>
            <person name="Uchiyama I."/>
            <person name="Ito T."/>
            <person name="Fujiyama A."/>
            <person name="Inagaki F."/>
            <person name="Takami H."/>
        </authorList>
    </citation>
    <scope>NUCLEOTIDE SEQUENCE</scope>
    <source>
        <strain evidence="2">Expedition CK06-06</strain>
    </source>
</reference>
<protein>
    <submittedName>
        <fullName evidence="2">Uncharacterized protein</fullName>
    </submittedName>
</protein>
<comment type="caution">
    <text evidence="2">The sequence shown here is derived from an EMBL/GenBank/DDBJ whole genome shotgun (WGS) entry which is preliminary data.</text>
</comment>
<feature type="region of interest" description="Disordered" evidence="1">
    <location>
        <begin position="1"/>
        <end position="21"/>
    </location>
</feature>
<sequence>GFRDVVSPEDAPPGIEMSRKKAPDFLSRLSGYLDVLGPNPRDPANPQDDRAYMLRRALQFRHLLERDTQLDLSRPDVIDEGVVRAFLRVPFFKHGARSIGAVIQMSALAGRARFERSSLPEANQLQLHVNAQDFLDLVVNRGS</sequence>
<evidence type="ECO:0000256" key="1">
    <source>
        <dbReference type="SAM" id="MobiDB-lite"/>
    </source>
</evidence>
<dbReference type="EMBL" id="BARS01018206">
    <property type="protein sequence ID" value="GAF91871.1"/>
    <property type="molecule type" value="Genomic_DNA"/>
</dbReference>
<organism evidence="2">
    <name type="scientific">marine sediment metagenome</name>
    <dbReference type="NCBI Taxonomy" id="412755"/>
    <lineage>
        <taxon>unclassified sequences</taxon>
        <taxon>metagenomes</taxon>
        <taxon>ecological metagenomes</taxon>
    </lineage>
</organism>
<gene>
    <name evidence="2" type="ORF">S01H1_29652</name>
</gene>
<accession>X0TXH5</accession>